<proteinExistence type="predicted"/>
<dbReference type="Proteomes" id="UP001177003">
    <property type="component" value="Chromosome 4"/>
</dbReference>
<dbReference type="AlphaFoldDB" id="A0AA36E3H0"/>
<organism evidence="1 2">
    <name type="scientific">Lactuca saligna</name>
    <name type="common">Willowleaf lettuce</name>
    <dbReference type="NCBI Taxonomy" id="75948"/>
    <lineage>
        <taxon>Eukaryota</taxon>
        <taxon>Viridiplantae</taxon>
        <taxon>Streptophyta</taxon>
        <taxon>Embryophyta</taxon>
        <taxon>Tracheophyta</taxon>
        <taxon>Spermatophyta</taxon>
        <taxon>Magnoliopsida</taxon>
        <taxon>eudicotyledons</taxon>
        <taxon>Gunneridae</taxon>
        <taxon>Pentapetalae</taxon>
        <taxon>asterids</taxon>
        <taxon>campanulids</taxon>
        <taxon>Asterales</taxon>
        <taxon>Asteraceae</taxon>
        <taxon>Cichorioideae</taxon>
        <taxon>Cichorieae</taxon>
        <taxon>Lactucinae</taxon>
        <taxon>Lactuca</taxon>
    </lineage>
</organism>
<protein>
    <submittedName>
        <fullName evidence="1">Uncharacterized protein</fullName>
    </submittedName>
</protein>
<reference evidence="1" key="1">
    <citation type="submission" date="2023-04" db="EMBL/GenBank/DDBJ databases">
        <authorList>
            <person name="Vijverberg K."/>
            <person name="Xiong W."/>
            <person name="Schranz E."/>
        </authorList>
    </citation>
    <scope>NUCLEOTIDE SEQUENCE</scope>
</reference>
<dbReference type="PANTHER" id="PTHR33448">
    <property type="entry name" value="CHLOROPLAST PROTEIN HCF243-RELATED"/>
    <property type="match status" value="1"/>
</dbReference>
<evidence type="ECO:0000313" key="2">
    <source>
        <dbReference type="Proteomes" id="UP001177003"/>
    </source>
</evidence>
<name>A0AA36E3H0_LACSI</name>
<keyword evidence="2" id="KW-1185">Reference proteome</keyword>
<gene>
    <name evidence="1" type="ORF">LSALG_LOCUS20585</name>
</gene>
<accession>A0AA36E3H0</accession>
<dbReference type="PANTHER" id="PTHR33448:SF4">
    <property type="entry name" value="CHLOROPLAST PROTEIN HCF243"/>
    <property type="match status" value="1"/>
</dbReference>
<sequence>MVDHHHRCKIYPTLCLLHTSSSSMTISSRSFPSPARVGATRDPPPLFLSNTHNCRLKNSRSIKGDASPAMFPTIGKKRGSSFENPELSSPKVTCIFQVRMKSKKKHTKNLSLSRRQSADERNNQRWVHLPLMICEGLRAFGSEGGDGSGRDASGGGERVVELIVGDDDDKNEEIDEMGIMNSRRHVFQDLEIVNDIIFGTID</sequence>
<evidence type="ECO:0000313" key="1">
    <source>
        <dbReference type="EMBL" id="CAI9280858.1"/>
    </source>
</evidence>
<dbReference type="EMBL" id="OX465080">
    <property type="protein sequence ID" value="CAI9280858.1"/>
    <property type="molecule type" value="Genomic_DNA"/>
</dbReference>